<reference evidence="3" key="1">
    <citation type="journal article" date="2023" name="Mol. Phylogenet. Evol.">
        <title>Genome-scale phylogeny and comparative genomics of the fungal order Sordariales.</title>
        <authorList>
            <person name="Hensen N."/>
            <person name="Bonometti L."/>
            <person name="Westerberg I."/>
            <person name="Brannstrom I.O."/>
            <person name="Guillou S."/>
            <person name="Cros-Aarteil S."/>
            <person name="Calhoun S."/>
            <person name="Haridas S."/>
            <person name="Kuo A."/>
            <person name="Mondo S."/>
            <person name="Pangilinan J."/>
            <person name="Riley R."/>
            <person name="LaButti K."/>
            <person name="Andreopoulos B."/>
            <person name="Lipzen A."/>
            <person name="Chen C."/>
            <person name="Yan M."/>
            <person name="Daum C."/>
            <person name="Ng V."/>
            <person name="Clum A."/>
            <person name="Steindorff A."/>
            <person name="Ohm R.A."/>
            <person name="Martin F."/>
            <person name="Silar P."/>
            <person name="Natvig D.O."/>
            <person name="Lalanne C."/>
            <person name="Gautier V."/>
            <person name="Ament-Velasquez S.L."/>
            <person name="Kruys A."/>
            <person name="Hutchinson M.I."/>
            <person name="Powell A.J."/>
            <person name="Barry K."/>
            <person name="Miller A.N."/>
            <person name="Grigoriev I.V."/>
            <person name="Debuchy R."/>
            <person name="Gladieux P."/>
            <person name="Hiltunen Thoren M."/>
            <person name="Johannesson H."/>
        </authorList>
    </citation>
    <scope>NUCLEOTIDE SEQUENCE</scope>
    <source>
        <strain evidence="3">CBS 232.78</strain>
    </source>
</reference>
<dbReference type="Proteomes" id="UP001285441">
    <property type="component" value="Unassembled WGS sequence"/>
</dbReference>
<accession>A0AAE0K5A6</accession>
<proteinExistence type="predicted"/>
<feature type="compositionally biased region" description="Pro residues" evidence="1">
    <location>
        <begin position="343"/>
        <end position="353"/>
    </location>
</feature>
<evidence type="ECO:0000259" key="2">
    <source>
        <dbReference type="PROSITE" id="PS51391"/>
    </source>
</evidence>
<dbReference type="GO" id="GO:0031124">
    <property type="term" value="P:mRNA 3'-end processing"/>
    <property type="evidence" value="ECO:0007669"/>
    <property type="project" value="InterPro"/>
</dbReference>
<organism evidence="3 4">
    <name type="scientific">Podospora didyma</name>
    <dbReference type="NCBI Taxonomy" id="330526"/>
    <lineage>
        <taxon>Eukaryota</taxon>
        <taxon>Fungi</taxon>
        <taxon>Dikarya</taxon>
        <taxon>Ascomycota</taxon>
        <taxon>Pezizomycotina</taxon>
        <taxon>Sordariomycetes</taxon>
        <taxon>Sordariomycetidae</taxon>
        <taxon>Sordariales</taxon>
        <taxon>Podosporaceae</taxon>
        <taxon>Podospora</taxon>
    </lineage>
</organism>
<comment type="caution">
    <text evidence="3">The sequence shown here is derived from an EMBL/GenBank/DDBJ whole genome shotgun (WGS) entry which is preliminary data.</text>
</comment>
<sequence>MSYNDDAVLAKLSALNESHESIATTAQWIMFHRRNSAQSVHLWVTKLKDLPSAKRLNMIYLANEVVQQSKARHKEEFLTAFSPFIADATATAYRGASADIQNKLRRVVEVWRERSIFDREIQGAMEAKLEELDKARGSTKVGSFGGHMFGSTASSIPSELNPLVAPQQSIFKSAPLMRNAVQTANAEYEKLLEQANNPPAAPVFAARLTGLLKTLANAEGAVTEHIKTRRELVAALEKILVQNKEALDAEETQLKDLSARRTAIEEKKKEVESAIMSRLPSGDQEQSPGDRPSGSPVPEPDRPQVEALTPPHVQDHDDLYSNPPKHHKEQRFTTTGLLNSLPAPAPNTFPPAPGISGIEMLSHLASQYPPQPLNGSSKKRKIEASNDFPDLGGDDGIDEEVAEMLRKDSHSS</sequence>
<evidence type="ECO:0000313" key="4">
    <source>
        <dbReference type="Proteomes" id="UP001285441"/>
    </source>
</evidence>
<dbReference type="Gene3D" id="1.25.40.90">
    <property type="match status" value="1"/>
</dbReference>
<dbReference type="SUPFAM" id="SSF48464">
    <property type="entry name" value="ENTH/VHS domain"/>
    <property type="match status" value="1"/>
</dbReference>
<evidence type="ECO:0000256" key="1">
    <source>
        <dbReference type="SAM" id="MobiDB-lite"/>
    </source>
</evidence>
<dbReference type="PROSITE" id="PS51391">
    <property type="entry name" value="CID"/>
    <property type="match status" value="1"/>
</dbReference>
<dbReference type="SMART" id="SM00582">
    <property type="entry name" value="RPR"/>
    <property type="match status" value="1"/>
</dbReference>
<dbReference type="PANTHER" id="PTHR12460">
    <property type="entry name" value="CYCLIN-DEPENDENT KINASE INHIBITOR-RELATED PROTEIN"/>
    <property type="match status" value="1"/>
</dbReference>
<keyword evidence="4" id="KW-1185">Reference proteome</keyword>
<dbReference type="InterPro" id="IPR047883">
    <property type="entry name" value="Rtt103-like_CID"/>
</dbReference>
<dbReference type="InterPro" id="IPR006569">
    <property type="entry name" value="CID_dom"/>
</dbReference>
<feature type="region of interest" description="Disordered" evidence="1">
    <location>
        <begin position="268"/>
        <end position="398"/>
    </location>
</feature>
<dbReference type="EMBL" id="JAULSW010000009">
    <property type="protein sequence ID" value="KAK3370174.1"/>
    <property type="molecule type" value="Genomic_DNA"/>
</dbReference>
<dbReference type="FunFam" id="1.25.40.90:FF:000030">
    <property type="entry name" value="DUF618 domain protein"/>
    <property type="match status" value="1"/>
</dbReference>
<dbReference type="InterPro" id="IPR008942">
    <property type="entry name" value="ENTH_VHS"/>
</dbReference>
<gene>
    <name evidence="3" type="ORF">B0H63DRAFT_486371</name>
</gene>
<reference evidence="3" key="2">
    <citation type="submission" date="2023-06" db="EMBL/GenBank/DDBJ databases">
        <authorList>
            <consortium name="Lawrence Berkeley National Laboratory"/>
            <person name="Haridas S."/>
            <person name="Hensen N."/>
            <person name="Bonometti L."/>
            <person name="Westerberg I."/>
            <person name="Brannstrom I.O."/>
            <person name="Guillou S."/>
            <person name="Cros-Aarteil S."/>
            <person name="Calhoun S."/>
            <person name="Kuo A."/>
            <person name="Mondo S."/>
            <person name="Pangilinan J."/>
            <person name="Riley R."/>
            <person name="LaButti K."/>
            <person name="Andreopoulos B."/>
            <person name="Lipzen A."/>
            <person name="Chen C."/>
            <person name="Yanf M."/>
            <person name="Daum C."/>
            <person name="Ng V."/>
            <person name="Clum A."/>
            <person name="Steindorff A."/>
            <person name="Ohm R."/>
            <person name="Martin F."/>
            <person name="Silar P."/>
            <person name="Natvig D."/>
            <person name="Lalanne C."/>
            <person name="Gautier V."/>
            <person name="Ament-velasquez S.L."/>
            <person name="Kruys A."/>
            <person name="Hutchinson M.I."/>
            <person name="Powell A.J."/>
            <person name="Barry K."/>
            <person name="Miller A.N."/>
            <person name="Grigoriev I.V."/>
            <person name="Debuchy R."/>
            <person name="Gladieux P."/>
            <person name="Thoren M.H."/>
            <person name="Johannesson H."/>
        </authorList>
    </citation>
    <scope>NUCLEOTIDE SEQUENCE</scope>
    <source>
        <strain evidence="3">CBS 232.78</strain>
    </source>
</reference>
<dbReference type="Pfam" id="PF04818">
    <property type="entry name" value="CID"/>
    <property type="match status" value="1"/>
</dbReference>
<dbReference type="AlphaFoldDB" id="A0AAE0K5A6"/>
<name>A0AAE0K5A6_9PEZI</name>
<protein>
    <submittedName>
        <fullName evidence="3">RNA polymerase II-binding domain-containing protein</fullName>
    </submittedName>
</protein>
<evidence type="ECO:0000313" key="3">
    <source>
        <dbReference type="EMBL" id="KAK3370174.1"/>
    </source>
</evidence>
<dbReference type="CDD" id="cd17003">
    <property type="entry name" value="CID_Rtt103"/>
    <property type="match status" value="1"/>
</dbReference>
<dbReference type="GO" id="GO:0099122">
    <property type="term" value="F:RNA polymerase II C-terminal domain binding"/>
    <property type="evidence" value="ECO:0007669"/>
    <property type="project" value="InterPro"/>
</dbReference>
<feature type="domain" description="CID" evidence="2">
    <location>
        <begin position="1"/>
        <end position="133"/>
    </location>
</feature>
<dbReference type="PANTHER" id="PTHR12460:SF0">
    <property type="entry name" value="CID DOMAIN-CONTAINING PROTEIN-RELATED"/>
    <property type="match status" value="1"/>
</dbReference>